<reference evidence="2" key="1">
    <citation type="submission" date="2023-11" db="EMBL/GenBank/DDBJ databases">
        <title>Genome assemblies of two species of porcelain crab, Petrolisthes cinctipes and Petrolisthes manimaculis (Anomura: Porcellanidae).</title>
        <authorList>
            <person name="Angst P."/>
        </authorList>
    </citation>
    <scope>NUCLEOTIDE SEQUENCE</scope>
    <source>
        <strain evidence="2">PB745_02</strain>
        <tissue evidence="2">Gill</tissue>
    </source>
</reference>
<comment type="caution">
    <text evidence="2">The sequence shown here is derived from an EMBL/GenBank/DDBJ whole genome shotgun (WGS) entry which is preliminary data.</text>
</comment>
<dbReference type="Proteomes" id="UP001292094">
    <property type="component" value="Unassembled WGS sequence"/>
</dbReference>
<keyword evidence="3" id="KW-1185">Reference proteome</keyword>
<name>A0AAE1PS61_9EUCA</name>
<feature type="compositionally biased region" description="Polar residues" evidence="1">
    <location>
        <begin position="1"/>
        <end position="12"/>
    </location>
</feature>
<evidence type="ECO:0000313" key="2">
    <source>
        <dbReference type="EMBL" id="KAK4313861.1"/>
    </source>
</evidence>
<evidence type="ECO:0000313" key="3">
    <source>
        <dbReference type="Proteomes" id="UP001292094"/>
    </source>
</evidence>
<evidence type="ECO:0000256" key="1">
    <source>
        <dbReference type="SAM" id="MobiDB-lite"/>
    </source>
</evidence>
<dbReference type="AlphaFoldDB" id="A0AAE1PS61"/>
<gene>
    <name evidence="2" type="ORF">Pmani_014825</name>
</gene>
<organism evidence="2 3">
    <name type="scientific">Petrolisthes manimaculis</name>
    <dbReference type="NCBI Taxonomy" id="1843537"/>
    <lineage>
        <taxon>Eukaryota</taxon>
        <taxon>Metazoa</taxon>
        <taxon>Ecdysozoa</taxon>
        <taxon>Arthropoda</taxon>
        <taxon>Crustacea</taxon>
        <taxon>Multicrustacea</taxon>
        <taxon>Malacostraca</taxon>
        <taxon>Eumalacostraca</taxon>
        <taxon>Eucarida</taxon>
        <taxon>Decapoda</taxon>
        <taxon>Pleocyemata</taxon>
        <taxon>Anomura</taxon>
        <taxon>Galatheoidea</taxon>
        <taxon>Porcellanidae</taxon>
        <taxon>Petrolisthes</taxon>
    </lineage>
</organism>
<accession>A0AAE1PS61</accession>
<dbReference type="EMBL" id="JAWZYT010001261">
    <property type="protein sequence ID" value="KAK4313861.1"/>
    <property type="molecule type" value="Genomic_DNA"/>
</dbReference>
<feature type="region of interest" description="Disordered" evidence="1">
    <location>
        <begin position="1"/>
        <end position="20"/>
    </location>
</feature>
<protein>
    <submittedName>
        <fullName evidence="2">Uncharacterized protein</fullName>
    </submittedName>
</protein>
<sequence length="81" mass="8664">MHLSLSSHQPETTVYPLPPTSLHHNLPSTSLSLPATGARYSHSCLLCLNRGAGQYLTSHDLIILSQCPGAESVVEEKAGLK</sequence>
<proteinExistence type="predicted"/>